<dbReference type="PANTHER" id="PTHR30562">
    <property type="entry name" value="UVRC/OXIDOREDUCTASE"/>
    <property type="match status" value="1"/>
</dbReference>
<keyword evidence="4" id="KW-1185">Reference proteome</keyword>
<dbReference type="PANTHER" id="PTHR30562:SF1">
    <property type="entry name" value="UVRABC SYSTEM PROTEIN C"/>
    <property type="match status" value="1"/>
</dbReference>
<dbReference type="RefSeq" id="WP_191276394.1">
    <property type="nucleotide sequence ID" value="NZ_BNDS01000027.1"/>
</dbReference>
<dbReference type="PROSITE" id="PS50164">
    <property type="entry name" value="GIY_YIG"/>
    <property type="match status" value="1"/>
</dbReference>
<dbReference type="InterPro" id="IPR035901">
    <property type="entry name" value="GIY-YIG_endonuc_sf"/>
</dbReference>
<dbReference type="Gene3D" id="3.40.1440.10">
    <property type="entry name" value="GIY-YIG endonuclease"/>
    <property type="match status" value="1"/>
</dbReference>
<dbReference type="SMART" id="SM00465">
    <property type="entry name" value="GIYc"/>
    <property type="match status" value="1"/>
</dbReference>
<organism evidence="3 4">
    <name type="scientific">Neobacillus kokaensis</name>
    <dbReference type="NCBI Taxonomy" id="2759023"/>
    <lineage>
        <taxon>Bacteria</taxon>
        <taxon>Bacillati</taxon>
        <taxon>Bacillota</taxon>
        <taxon>Bacilli</taxon>
        <taxon>Bacillales</taxon>
        <taxon>Bacillaceae</taxon>
        <taxon>Neobacillus</taxon>
    </lineage>
</organism>
<feature type="domain" description="GIY-YIG" evidence="2">
    <location>
        <begin position="12"/>
        <end position="91"/>
    </location>
</feature>
<evidence type="ECO:0000259" key="2">
    <source>
        <dbReference type="PROSITE" id="PS50164"/>
    </source>
</evidence>
<comment type="caution">
    <text evidence="3">The sequence shown here is derived from an EMBL/GenBank/DDBJ whole genome shotgun (WGS) entry which is preliminary data.</text>
</comment>
<dbReference type="Proteomes" id="UP000637074">
    <property type="component" value="Unassembled WGS sequence"/>
</dbReference>
<accession>A0ABQ3NA07</accession>
<dbReference type="PROSITE" id="PS50151">
    <property type="entry name" value="UVR"/>
    <property type="match status" value="1"/>
</dbReference>
<feature type="domain" description="UVR" evidence="1">
    <location>
        <begin position="199"/>
        <end position="234"/>
    </location>
</feature>
<proteinExistence type="predicted"/>
<dbReference type="Pfam" id="PF01541">
    <property type="entry name" value="GIY-YIG"/>
    <property type="match status" value="1"/>
</dbReference>
<dbReference type="Gene3D" id="4.10.860.10">
    <property type="entry name" value="UVR domain"/>
    <property type="match status" value="1"/>
</dbReference>
<evidence type="ECO:0000313" key="4">
    <source>
        <dbReference type="Proteomes" id="UP000637074"/>
    </source>
</evidence>
<dbReference type="InterPro" id="IPR036876">
    <property type="entry name" value="UVR_dom_sf"/>
</dbReference>
<evidence type="ECO:0000313" key="3">
    <source>
        <dbReference type="EMBL" id="GHI00744.1"/>
    </source>
</evidence>
<dbReference type="Pfam" id="PF02151">
    <property type="entry name" value="UVR"/>
    <property type="match status" value="1"/>
</dbReference>
<dbReference type="InterPro" id="IPR047296">
    <property type="entry name" value="GIY-YIG_UvrC_Cho"/>
</dbReference>
<evidence type="ECO:0000259" key="1">
    <source>
        <dbReference type="PROSITE" id="PS50151"/>
    </source>
</evidence>
<name>A0ABQ3NA07_9BACI</name>
<dbReference type="InterPro" id="IPR050066">
    <property type="entry name" value="UvrABC_protein_C"/>
</dbReference>
<dbReference type="InterPro" id="IPR001943">
    <property type="entry name" value="UVR_dom"/>
</dbReference>
<dbReference type="CDD" id="cd10434">
    <property type="entry name" value="GIY-YIG_UvrC_Cho"/>
    <property type="match status" value="1"/>
</dbReference>
<reference evidence="3 4" key="1">
    <citation type="journal article" date="2022" name="Int. J. Syst. Evol. Microbiol.">
        <title>Neobacillus kokaensis sp. nov., isolated from soil.</title>
        <authorList>
            <person name="Yuki K."/>
            <person name="Matsubara H."/>
            <person name="Yamaguchi S."/>
        </authorList>
    </citation>
    <scope>NUCLEOTIDE SEQUENCE [LARGE SCALE GENOMIC DNA]</scope>
    <source>
        <strain evidence="3 4">LOB 377</strain>
    </source>
</reference>
<protein>
    <submittedName>
        <fullName evidence="3">Excinuclease ABC subunit C</fullName>
    </submittedName>
</protein>
<dbReference type="SUPFAM" id="SSF46600">
    <property type="entry name" value="C-terminal UvrC-binding domain of UvrB"/>
    <property type="match status" value="1"/>
</dbReference>
<sequence>MFLKEKVKVLPPSPGVYLMKDTNGSVIYVGKAKNLKRRVQSYFQNSRAHSKKVVKLRHTIKDFDVILTDTEFEAFMLECRLIQEIKPFFNRQMKNPQLYAFINIYMEDKYPRIEVSNVPSKNKHSLRLGPFKNRNTVEIAVLGLKEYCKILCCGSSKSHSPCLNYSLGLCMGICLGNAVTEQYMTMIERIIELLTGEDLEILEGMERKMLHAAENFEFETAAKYRNYLDAIHSLLYKEKVIEFTEENKNIMMVEFLTDRTFKLFLIKRNKILFGNKYELRNLEELISLIEADLKNSLEAGESCSPKAVGKEEIDEAQIIYNYLESGKCSYRFIPEKWLMSESPALKDTIRELLRSWQ</sequence>
<dbReference type="EMBL" id="BNDS01000027">
    <property type="protein sequence ID" value="GHI00744.1"/>
    <property type="molecule type" value="Genomic_DNA"/>
</dbReference>
<dbReference type="SUPFAM" id="SSF82771">
    <property type="entry name" value="GIY-YIG endonuclease"/>
    <property type="match status" value="1"/>
</dbReference>
<gene>
    <name evidence="3" type="primary">uvrC_3</name>
    <name evidence="3" type="ORF">AM1BK_42860</name>
</gene>
<dbReference type="InterPro" id="IPR000305">
    <property type="entry name" value="GIY-YIG_endonuc"/>
</dbReference>